<name>A0ABU8PZU4_9SPHN</name>
<evidence type="ECO:0000259" key="1">
    <source>
        <dbReference type="PROSITE" id="PS51186"/>
    </source>
</evidence>
<dbReference type="PROSITE" id="PS51186">
    <property type="entry name" value="GNAT"/>
    <property type="match status" value="1"/>
</dbReference>
<evidence type="ECO:0000313" key="2">
    <source>
        <dbReference type="EMBL" id="MEJ5093014.1"/>
    </source>
</evidence>
<dbReference type="Proteomes" id="UP001380365">
    <property type="component" value="Unassembled WGS sequence"/>
</dbReference>
<dbReference type="EMBL" id="JBBGZA010000001">
    <property type="protein sequence ID" value="MEJ5093014.1"/>
    <property type="molecule type" value="Genomic_DNA"/>
</dbReference>
<proteinExistence type="predicted"/>
<dbReference type="PANTHER" id="PTHR43792:SF16">
    <property type="entry name" value="N-ACETYLTRANSFERASE DOMAIN-CONTAINING PROTEIN"/>
    <property type="match status" value="1"/>
</dbReference>
<evidence type="ECO:0000313" key="3">
    <source>
        <dbReference type="Proteomes" id="UP001380365"/>
    </source>
</evidence>
<dbReference type="RefSeq" id="WP_132883433.1">
    <property type="nucleotide sequence ID" value="NZ_JBBGZA010000001.1"/>
</dbReference>
<dbReference type="InterPro" id="IPR016181">
    <property type="entry name" value="Acyl_CoA_acyltransferase"/>
</dbReference>
<organism evidence="2 3">
    <name type="scientific">Sphingomonas molluscorum</name>
    <dbReference type="NCBI Taxonomy" id="418184"/>
    <lineage>
        <taxon>Bacteria</taxon>
        <taxon>Pseudomonadati</taxon>
        <taxon>Pseudomonadota</taxon>
        <taxon>Alphaproteobacteria</taxon>
        <taxon>Sphingomonadales</taxon>
        <taxon>Sphingomonadaceae</taxon>
        <taxon>Sphingomonas</taxon>
    </lineage>
</organism>
<comment type="caution">
    <text evidence="2">The sequence shown here is derived from an EMBL/GenBank/DDBJ whole genome shotgun (WGS) entry which is preliminary data.</text>
</comment>
<protein>
    <submittedName>
        <fullName evidence="2">GNAT family N-acetyltransferase</fullName>
    </submittedName>
</protein>
<dbReference type="InterPro" id="IPR000182">
    <property type="entry name" value="GNAT_dom"/>
</dbReference>
<dbReference type="Pfam" id="PF13302">
    <property type="entry name" value="Acetyltransf_3"/>
    <property type="match status" value="1"/>
</dbReference>
<accession>A0ABU8PZU4</accession>
<feature type="domain" description="N-acetyltransferase" evidence="1">
    <location>
        <begin position="17"/>
        <end position="186"/>
    </location>
</feature>
<keyword evidence="3" id="KW-1185">Reference proteome</keyword>
<gene>
    <name evidence="2" type="ORF">WH159_00380</name>
</gene>
<reference evidence="2 3" key="1">
    <citation type="submission" date="2023-12" db="EMBL/GenBank/DDBJ databases">
        <title>Gut-associated functions are favored during microbiome assembly across C. elegans life.</title>
        <authorList>
            <person name="Zimmermann J."/>
        </authorList>
    </citation>
    <scope>NUCLEOTIDE SEQUENCE [LARGE SCALE GENOMIC DNA]</scope>
    <source>
        <strain evidence="2 3">JUb134</strain>
    </source>
</reference>
<dbReference type="SUPFAM" id="SSF55729">
    <property type="entry name" value="Acyl-CoA N-acyltransferases (Nat)"/>
    <property type="match status" value="1"/>
</dbReference>
<dbReference type="Gene3D" id="3.40.630.30">
    <property type="match status" value="1"/>
</dbReference>
<dbReference type="PANTHER" id="PTHR43792">
    <property type="entry name" value="GNAT FAMILY, PUTATIVE (AFU_ORTHOLOGUE AFUA_3G00765)-RELATED-RELATED"/>
    <property type="match status" value="1"/>
</dbReference>
<sequence>MEGTHARGEPVLETERLTLARPTLADLDESHAMLSDAGVMAFIGGQPIRREDAWNKLLRNIGHWTAFGYGIFTVREKDGGRFLGEVGIAHFARGFGAAFDPFPEAAWILAAQGHGKGYATEAVQAAHGWMAEVQGAERTVCLIHPDNQPSRRVAEKLGYRRFGEVRYRDAPGILFDRGGLGAEVTP</sequence>
<dbReference type="InterPro" id="IPR051531">
    <property type="entry name" value="N-acetyltransferase"/>
</dbReference>